<dbReference type="EMBL" id="CP061539">
    <property type="protein sequence ID" value="QNV37422.1"/>
    <property type="molecule type" value="Genomic_DNA"/>
</dbReference>
<keyword evidence="3" id="KW-0804">Transcription</keyword>
<dbReference type="PANTHER" id="PTHR30154:SF53">
    <property type="entry name" value="HTH-TYPE TRANSCRIPTIONAL REGULATOR LRPC"/>
    <property type="match status" value="1"/>
</dbReference>
<dbReference type="Gene3D" id="1.10.10.10">
    <property type="entry name" value="Winged helix-like DNA-binding domain superfamily/Winged helix DNA-binding domain"/>
    <property type="match status" value="1"/>
</dbReference>
<keyword evidence="2" id="KW-0238">DNA-binding</keyword>
<dbReference type="GeneID" id="96624446"/>
<dbReference type="KEGG" id="rter:IDM49_09355"/>
<keyword evidence="6" id="KW-1185">Reference proteome</keyword>
<dbReference type="PRINTS" id="PR00033">
    <property type="entry name" value="HTHASNC"/>
</dbReference>
<dbReference type="RefSeq" id="WP_190724313.1">
    <property type="nucleotide sequence ID" value="NZ_CP061539.1"/>
</dbReference>
<dbReference type="PROSITE" id="PS50956">
    <property type="entry name" value="HTH_ASNC_2"/>
    <property type="match status" value="1"/>
</dbReference>
<accession>A0A7H2BCM6</accession>
<dbReference type="InterPro" id="IPR011008">
    <property type="entry name" value="Dimeric_a/b-barrel"/>
</dbReference>
<dbReference type="Proteomes" id="UP000516404">
    <property type="component" value="Chromosome"/>
</dbReference>
<dbReference type="Gene3D" id="3.30.70.920">
    <property type="match status" value="1"/>
</dbReference>
<dbReference type="InterPro" id="IPR019888">
    <property type="entry name" value="Tscrpt_reg_AsnC-like"/>
</dbReference>
<dbReference type="InterPro" id="IPR036390">
    <property type="entry name" value="WH_DNA-bd_sf"/>
</dbReference>
<dbReference type="SUPFAM" id="SSF46785">
    <property type="entry name" value="Winged helix' DNA-binding domain"/>
    <property type="match status" value="1"/>
</dbReference>
<keyword evidence="1" id="KW-0805">Transcription regulation</keyword>
<dbReference type="GO" id="GO:0043200">
    <property type="term" value="P:response to amino acid"/>
    <property type="evidence" value="ECO:0007669"/>
    <property type="project" value="TreeGrafter"/>
</dbReference>
<feature type="domain" description="HTH asnC-type" evidence="4">
    <location>
        <begin position="10"/>
        <end position="65"/>
    </location>
</feature>
<proteinExistence type="predicted"/>
<evidence type="ECO:0000256" key="3">
    <source>
        <dbReference type="ARBA" id="ARBA00023163"/>
    </source>
</evidence>
<dbReference type="Pfam" id="PF13412">
    <property type="entry name" value="HTH_24"/>
    <property type="match status" value="1"/>
</dbReference>
<sequence length="143" mass="15711">MPHLTSAENQLLTALRKNARATVSSLATQLGVTRATITHMMSRLESRGIILGYTVRVSDEEINKSMRAVAMLEVDNHATRYAVQQLRLMPEVEEIHTTNGVWDLVAHIRCSSLSDFDAVLQKIAAVKGISNSQTSILLTQVGP</sequence>
<reference evidence="5 6" key="1">
    <citation type="submission" date="2020-09" db="EMBL/GenBank/DDBJ databases">
        <title>Investigation of environmental microbes.</title>
        <authorList>
            <person name="Ou Y."/>
            <person name="Kang Q."/>
        </authorList>
    </citation>
    <scope>NUCLEOTIDE SEQUENCE [LARGE SCALE GENOMIC DNA]</scope>
    <source>
        <strain evidence="5 6">KJZ-14</strain>
    </source>
</reference>
<dbReference type="GO" id="GO:0005829">
    <property type="term" value="C:cytosol"/>
    <property type="evidence" value="ECO:0007669"/>
    <property type="project" value="TreeGrafter"/>
</dbReference>
<dbReference type="AlphaFoldDB" id="A0A7H2BCM6"/>
<dbReference type="Pfam" id="PF01037">
    <property type="entry name" value="AsnC_trans_reg"/>
    <property type="match status" value="1"/>
</dbReference>
<name>A0A7H2BCM6_9MICC</name>
<evidence type="ECO:0000256" key="2">
    <source>
        <dbReference type="ARBA" id="ARBA00023125"/>
    </source>
</evidence>
<protein>
    <submittedName>
        <fullName evidence="5">Lrp/AsnC family transcriptional regulator</fullName>
    </submittedName>
</protein>
<dbReference type="InterPro" id="IPR019887">
    <property type="entry name" value="Tscrpt_reg_AsnC/Lrp_C"/>
</dbReference>
<dbReference type="InterPro" id="IPR000485">
    <property type="entry name" value="AsnC-type_HTH_dom"/>
</dbReference>
<evidence type="ECO:0000313" key="5">
    <source>
        <dbReference type="EMBL" id="QNV37422.1"/>
    </source>
</evidence>
<dbReference type="InterPro" id="IPR036388">
    <property type="entry name" value="WH-like_DNA-bd_sf"/>
</dbReference>
<gene>
    <name evidence="5" type="ORF">IDM49_09355</name>
</gene>
<evidence type="ECO:0000259" key="4">
    <source>
        <dbReference type="PROSITE" id="PS50956"/>
    </source>
</evidence>
<organism evidence="5 6">
    <name type="scientific">Rothia terrae</name>
    <dbReference type="NCBI Taxonomy" id="396015"/>
    <lineage>
        <taxon>Bacteria</taxon>
        <taxon>Bacillati</taxon>
        <taxon>Actinomycetota</taxon>
        <taxon>Actinomycetes</taxon>
        <taxon>Micrococcales</taxon>
        <taxon>Micrococcaceae</taxon>
        <taxon>Rothia</taxon>
    </lineage>
</organism>
<dbReference type="GO" id="GO:0043565">
    <property type="term" value="F:sequence-specific DNA binding"/>
    <property type="evidence" value="ECO:0007669"/>
    <property type="project" value="InterPro"/>
</dbReference>
<dbReference type="SMART" id="SM00344">
    <property type="entry name" value="HTH_ASNC"/>
    <property type="match status" value="1"/>
</dbReference>
<dbReference type="PANTHER" id="PTHR30154">
    <property type="entry name" value="LEUCINE-RESPONSIVE REGULATORY PROTEIN"/>
    <property type="match status" value="1"/>
</dbReference>
<evidence type="ECO:0000313" key="6">
    <source>
        <dbReference type="Proteomes" id="UP000516404"/>
    </source>
</evidence>
<evidence type="ECO:0000256" key="1">
    <source>
        <dbReference type="ARBA" id="ARBA00023015"/>
    </source>
</evidence>
<dbReference type="SUPFAM" id="SSF54909">
    <property type="entry name" value="Dimeric alpha+beta barrel"/>
    <property type="match status" value="1"/>
</dbReference>